<accession>A0AA41YNC8</accession>
<dbReference type="RefSeq" id="WP_264714252.1">
    <property type="nucleotide sequence ID" value="NZ_JAPDNT010000009.1"/>
</dbReference>
<feature type="domain" description="Aminotransferase class I/classII large" evidence="6">
    <location>
        <begin position="70"/>
        <end position="381"/>
    </location>
</feature>
<organism evidence="7 8">
    <name type="scientific">Limobrevibacterium gyesilva</name>
    <dbReference type="NCBI Taxonomy" id="2991712"/>
    <lineage>
        <taxon>Bacteria</taxon>
        <taxon>Pseudomonadati</taxon>
        <taxon>Pseudomonadota</taxon>
        <taxon>Alphaproteobacteria</taxon>
        <taxon>Acetobacterales</taxon>
        <taxon>Acetobacteraceae</taxon>
        <taxon>Limobrevibacterium</taxon>
    </lineage>
</organism>
<evidence type="ECO:0000313" key="7">
    <source>
        <dbReference type="EMBL" id="MCW3475537.1"/>
    </source>
</evidence>
<evidence type="ECO:0000313" key="8">
    <source>
        <dbReference type="Proteomes" id="UP001165679"/>
    </source>
</evidence>
<dbReference type="Gene3D" id="3.90.1150.10">
    <property type="entry name" value="Aspartate Aminotransferase, domain 1"/>
    <property type="match status" value="1"/>
</dbReference>
<evidence type="ECO:0000259" key="6">
    <source>
        <dbReference type="Pfam" id="PF00155"/>
    </source>
</evidence>
<dbReference type="NCBIfam" id="TIGR04350">
    <property type="entry name" value="C_S_lyase_PatB"/>
    <property type="match status" value="1"/>
</dbReference>
<comment type="similarity">
    <text evidence="5">Belongs to the class-II pyridoxal-phosphate-dependent aminotransferase family. MalY/PatB cystathionine beta-lyase subfamily.</text>
</comment>
<sequence>MINTGFELPLDVLRARQNVKWAKYGADVLPAWVAEMDFSVAYPIRRAMDRLVQAQEYGYPQRDGRSADDAVATAFAARMQSRFGWSVDTDLVQPLSDLVQGTFASIWAYSNPGDKVILQLPAYPPFHESISATGRRLVPHPLKSDGTRYTLDIEGLEALVDTQTRMILLCNPQNPTGRVFDRAELTEIGRIAIERDLVIVADEIHCDLVYPGRQHIPIASISPEIAARTVTITSPTKSFNIPGLRCGVLHFGTRALRDRFHARVPARMLGSPSIAGIDATVAAWTHGQPWLDEVLVHLDANRQRLAGFLASELPAIRLHVPEATYLAWLDCSALGLETSAFDFFHDRAKVAFSPGEAFDPACRSFIRFNFATSSRILDEILGRMADAARSAGRG</sequence>
<keyword evidence="3" id="KW-0663">Pyridoxal phosphate</keyword>
<dbReference type="EC" id="4.4.1.13" evidence="2"/>
<dbReference type="InterPro" id="IPR004839">
    <property type="entry name" value="Aminotransferase_I/II_large"/>
</dbReference>
<keyword evidence="4 7" id="KW-0456">Lyase</keyword>
<dbReference type="PANTHER" id="PTHR43525:SF1">
    <property type="entry name" value="PROTEIN MALY"/>
    <property type="match status" value="1"/>
</dbReference>
<keyword evidence="8" id="KW-1185">Reference proteome</keyword>
<reference evidence="7" key="2">
    <citation type="submission" date="2022-10" db="EMBL/GenBank/DDBJ databases">
        <authorList>
            <person name="Trinh H.N."/>
        </authorList>
    </citation>
    <scope>NUCLEOTIDE SEQUENCE</scope>
    <source>
        <strain evidence="7">RN2-1</strain>
    </source>
</reference>
<dbReference type="Pfam" id="PF00155">
    <property type="entry name" value="Aminotran_1_2"/>
    <property type="match status" value="1"/>
</dbReference>
<gene>
    <name evidence="7" type="ORF">OL599_13215</name>
</gene>
<dbReference type="SUPFAM" id="SSF53383">
    <property type="entry name" value="PLP-dependent transferases"/>
    <property type="match status" value="1"/>
</dbReference>
<evidence type="ECO:0000256" key="4">
    <source>
        <dbReference type="ARBA" id="ARBA00023239"/>
    </source>
</evidence>
<dbReference type="InterPro" id="IPR027619">
    <property type="entry name" value="C-S_lyase_PatB-like"/>
</dbReference>
<protein>
    <recommendedName>
        <fullName evidence="2">cysteine-S-conjugate beta-lyase</fullName>
        <ecNumber evidence="2">4.4.1.13</ecNumber>
    </recommendedName>
</protein>
<dbReference type="GO" id="GO:0030170">
    <property type="term" value="F:pyridoxal phosphate binding"/>
    <property type="evidence" value="ECO:0007669"/>
    <property type="project" value="InterPro"/>
</dbReference>
<dbReference type="EMBL" id="JAPDNT010000009">
    <property type="protein sequence ID" value="MCW3475537.1"/>
    <property type="molecule type" value="Genomic_DNA"/>
</dbReference>
<dbReference type="InterPro" id="IPR015424">
    <property type="entry name" value="PyrdxlP-dep_Trfase"/>
</dbReference>
<proteinExistence type="inferred from homology"/>
<comment type="caution">
    <text evidence="7">The sequence shown here is derived from an EMBL/GenBank/DDBJ whole genome shotgun (WGS) entry which is preliminary data.</text>
</comment>
<evidence type="ECO:0000256" key="5">
    <source>
        <dbReference type="ARBA" id="ARBA00037974"/>
    </source>
</evidence>
<evidence type="ECO:0000256" key="2">
    <source>
        <dbReference type="ARBA" id="ARBA00012224"/>
    </source>
</evidence>
<dbReference type="PRINTS" id="PR00753">
    <property type="entry name" value="ACCSYNTHASE"/>
</dbReference>
<comment type="cofactor">
    <cofactor evidence="1">
        <name>pyridoxal 5'-phosphate</name>
        <dbReference type="ChEBI" id="CHEBI:597326"/>
    </cofactor>
</comment>
<dbReference type="GO" id="GO:0047804">
    <property type="term" value="F:cysteine-S-conjugate beta-lyase activity"/>
    <property type="evidence" value="ECO:0007669"/>
    <property type="project" value="UniProtKB-EC"/>
</dbReference>
<dbReference type="Gene3D" id="3.40.640.10">
    <property type="entry name" value="Type I PLP-dependent aspartate aminotransferase-like (Major domain)"/>
    <property type="match status" value="1"/>
</dbReference>
<dbReference type="Proteomes" id="UP001165679">
    <property type="component" value="Unassembled WGS sequence"/>
</dbReference>
<evidence type="ECO:0000256" key="1">
    <source>
        <dbReference type="ARBA" id="ARBA00001933"/>
    </source>
</evidence>
<dbReference type="InterPro" id="IPR015422">
    <property type="entry name" value="PyrdxlP-dep_Trfase_small"/>
</dbReference>
<dbReference type="InterPro" id="IPR051798">
    <property type="entry name" value="Class-II_PLP-Dep_Aminotrans"/>
</dbReference>
<name>A0AA41YNC8_9PROT</name>
<dbReference type="InterPro" id="IPR015421">
    <property type="entry name" value="PyrdxlP-dep_Trfase_major"/>
</dbReference>
<reference evidence="7" key="1">
    <citation type="submission" date="2022-09" db="EMBL/GenBank/DDBJ databases">
        <title>Rhodovastum sp. nov. RN2-1 isolated from soil in Seongnam, South Korea.</title>
        <authorList>
            <person name="Le N.T."/>
        </authorList>
    </citation>
    <scope>NUCLEOTIDE SEQUENCE</scope>
    <source>
        <strain evidence="7">RN2-1</strain>
    </source>
</reference>
<dbReference type="CDD" id="cd00609">
    <property type="entry name" value="AAT_like"/>
    <property type="match status" value="1"/>
</dbReference>
<dbReference type="AlphaFoldDB" id="A0AA41YNC8"/>
<dbReference type="PANTHER" id="PTHR43525">
    <property type="entry name" value="PROTEIN MALY"/>
    <property type="match status" value="1"/>
</dbReference>
<evidence type="ECO:0000256" key="3">
    <source>
        <dbReference type="ARBA" id="ARBA00022898"/>
    </source>
</evidence>